<reference evidence="1" key="1">
    <citation type="journal article" date="2020" name="Microb. Genom.">
        <title>Genetic diversity of clinical and environmental Mucorales isolates obtained from an investigation of mucormycosis cases among solid organ transplant recipients.</title>
        <authorList>
            <person name="Nguyen M.H."/>
            <person name="Kaul D."/>
            <person name="Muto C."/>
            <person name="Cheng S.J."/>
            <person name="Richter R.A."/>
            <person name="Bruno V.M."/>
            <person name="Liu G."/>
            <person name="Beyhan S."/>
            <person name="Sundermann A.J."/>
            <person name="Mounaud S."/>
            <person name="Pasculle A.W."/>
            <person name="Nierman W.C."/>
            <person name="Driscoll E."/>
            <person name="Cumbie R."/>
            <person name="Clancy C.J."/>
            <person name="Dupont C.L."/>
        </authorList>
    </citation>
    <scope>NUCLEOTIDE SEQUENCE</scope>
    <source>
        <strain evidence="1">GL11</strain>
    </source>
</reference>
<gene>
    <name evidence="1" type="ORF">G6F64_015111</name>
</gene>
<protein>
    <submittedName>
        <fullName evidence="1">Uncharacterized protein</fullName>
    </submittedName>
</protein>
<comment type="caution">
    <text evidence="1">The sequence shown here is derived from an EMBL/GenBank/DDBJ whole genome shotgun (WGS) entry which is preliminary data.</text>
</comment>
<organism evidence="1 2">
    <name type="scientific">Rhizopus oryzae</name>
    <name type="common">Mucormycosis agent</name>
    <name type="synonym">Rhizopus arrhizus var. delemar</name>
    <dbReference type="NCBI Taxonomy" id="64495"/>
    <lineage>
        <taxon>Eukaryota</taxon>
        <taxon>Fungi</taxon>
        <taxon>Fungi incertae sedis</taxon>
        <taxon>Mucoromycota</taxon>
        <taxon>Mucoromycotina</taxon>
        <taxon>Mucoromycetes</taxon>
        <taxon>Mucorales</taxon>
        <taxon>Mucorineae</taxon>
        <taxon>Rhizopodaceae</taxon>
        <taxon>Rhizopus</taxon>
    </lineage>
</organism>
<evidence type="ECO:0000313" key="2">
    <source>
        <dbReference type="Proteomes" id="UP000716291"/>
    </source>
</evidence>
<sequence>MQRRVADHVEVAVVPAPVGDVQAADEADLPVHHQDLLVVRKGDVEGIGAAGGRVVQADLHLPRRAAASTLS</sequence>
<dbReference type="AlphaFoldDB" id="A0A9P6WS63"/>
<accession>A0A9P6WS63</accession>
<proteinExistence type="predicted"/>
<name>A0A9P6WS63_RHIOR</name>
<evidence type="ECO:0000313" key="1">
    <source>
        <dbReference type="EMBL" id="KAG1274508.1"/>
    </source>
</evidence>
<dbReference type="Proteomes" id="UP000716291">
    <property type="component" value="Unassembled WGS sequence"/>
</dbReference>
<keyword evidence="2" id="KW-1185">Reference proteome</keyword>
<dbReference type="EMBL" id="JAANQT010011204">
    <property type="protein sequence ID" value="KAG1274508.1"/>
    <property type="molecule type" value="Genomic_DNA"/>
</dbReference>